<accession>A0AAD7A194</accession>
<name>A0AAD7A194_9AGAR</name>
<feature type="signal peptide" evidence="2">
    <location>
        <begin position="1"/>
        <end position="21"/>
    </location>
</feature>
<proteinExistence type="predicted"/>
<feature type="compositionally biased region" description="Basic and acidic residues" evidence="1">
    <location>
        <begin position="44"/>
        <end position="70"/>
    </location>
</feature>
<reference evidence="3" key="1">
    <citation type="submission" date="2023-03" db="EMBL/GenBank/DDBJ databases">
        <title>Massive genome expansion in bonnet fungi (Mycena s.s.) driven by repeated elements and novel gene families across ecological guilds.</title>
        <authorList>
            <consortium name="Lawrence Berkeley National Laboratory"/>
            <person name="Harder C.B."/>
            <person name="Miyauchi S."/>
            <person name="Viragh M."/>
            <person name="Kuo A."/>
            <person name="Thoen E."/>
            <person name="Andreopoulos B."/>
            <person name="Lu D."/>
            <person name="Skrede I."/>
            <person name="Drula E."/>
            <person name="Henrissat B."/>
            <person name="Morin E."/>
            <person name="Kohler A."/>
            <person name="Barry K."/>
            <person name="LaButti K."/>
            <person name="Morin E."/>
            <person name="Salamov A."/>
            <person name="Lipzen A."/>
            <person name="Mereny Z."/>
            <person name="Hegedus B."/>
            <person name="Baldrian P."/>
            <person name="Stursova M."/>
            <person name="Weitz H."/>
            <person name="Taylor A."/>
            <person name="Grigoriev I.V."/>
            <person name="Nagy L.G."/>
            <person name="Martin F."/>
            <person name="Kauserud H."/>
        </authorList>
    </citation>
    <scope>NUCLEOTIDE SEQUENCE</scope>
    <source>
        <strain evidence="3">CBHHK002</strain>
    </source>
</reference>
<keyword evidence="2" id="KW-0732">Signal</keyword>
<evidence type="ECO:0000313" key="3">
    <source>
        <dbReference type="EMBL" id="KAJ7347502.1"/>
    </source>
</evidence>
<evidence type="ECO:0000313" key="4">
    <source>
        <dbReference type="Proteomes" id="UP001218218"/>
    </source>
</evidence>
<dbReference type="EMBL" id="JARIHO010000019">
    <property type="protein sequence ID" value="KAJ7347502.1"/>
    <property type="molecule type" value="Genomic_DNA"/>
</dbReference>
<feature type="compositionally biased region" description="Polar residues" evidence="1">
    <location>
        <begin position="87"/>
        <end position="114"/>
    </location>
</feature>
<comment type="caution">
    <text evidence="3">The sequence shown here is derived from an EMBL/GenBank/DDBJ whole genome shotgun (WGS) entry which is preliminary data.</text>
</comment>
<evidence type="ECO:0000256" key="2">
    <source>
        <dbReference type="SAM" id="SignalP"/>
    </source>
</evidence>
<dbReference type="AlphaFoldDB" id="A0AAD7A194"/>
<keyword evidence="4" id="KW-1185">Reference proteome</keyword>
<protein>
    <submittedName>
        <fullName evidence="3">Uncharacterized protein</fullName>
    </submittedName>
</protein>
<dbReference type="Proteomes" id="UP001218218">
    <property type="component" value="Unassembled WGS sequence"/>
</dbReference>
<evidence type="ECO:0000256" key="1">
    <source>
        <dbReference type="SAM" id="MobiDB-lite"/>
    </source>
</evidence>
<feature type="chain" id="PRO_5042213839" evidence="2">
    <location>
        <begin position="22"/>
        <end position="120"/>
    </location>
</feature>
<sequence>MGDTFCSGLLYLCSCCCFCSSSDPGSDGSGFCSGSGSSRNRKRDPREKALEQEFMERGYHKDATSGRIHVDQPSQSHLMMAAIGKSPSAQSVEQPSRDSTTQPNKDPVLSTGSTPFGDPP</sequence>
<organism evidence="3 4">
    <name type="scientific">Mycena albidolilacea</name>
    <dbReference type="NCBI Taxonomy" id="1033008"/>
    <lineage>
        <taxon>Eukaryota</taxon>
        <taxon>Fungi</taxon>
        <taxon>Dikarya</taxon>
        <taxon>Basidiomycota</taxon>
        <taxon>Agaricomycotina</taxon>
        <taxon>Agaricomycetes</taxon>
        <taxon>Agaricomycetidae</taxon>
        <taxon>Agaricales</taxon>
        <taxon>Marasmiineae</taxon>
        <taxon>Mycenaceae</taxon>
        <taxon>Mycena</taxon>
    </lineage>
</organism>
<gene>
    <name evidence="3" type="ORF">DFH08DRAFT_1080433</name>
</gene>
<feature type="region of interest" description="Disordered" evidence="1">
    <location>
        <begin position="24"/>
        <end position="120"/>
    </location>
</feature>